<dbReference type="SMART" id="SM00554">
    <property type="entry name" value="FAS1"/>
    <property type="match status" value="2"/>
</dbReference>
<dbReference type="InterPro" id="IPR036378">
    <property type="entry name" value="FAS1_dom_sf"/>
</dbReference>
<feature type="domain" description="FAS1" evidence="2">
    <location>
        <begin position="29"/>
        <end position="173"/>
    </location>
</feature>
<feature type="domain" description="FAS1" evidence="2">
    <location>
        <begin position="186"/>
        <end position="331"/>
    </location>
</feature>
<dbReference type="PANTHER" id="PTHR10900:SF77">
    <property type="entry name" value="FI19380P1"/>
    <property type="match status" value="1"/>
</dbReference>
<feature type="signal peptide" evidence="1">
    <location>
        <begin position="1"/>
        <end position="22"/>
    </location>
</feature>
<comment type="caution">
    <text evidence="3">The sequence shown here is derived from an EMBL/GenBank/DDBJ whole genome shotgun (WGS) entry which is preliminary data.</text>
</comment>
<dbReference type="STRING" id="1524460.IX84_12455"/>
<dbReference type="Gene3D" id="2.30.180.10">
    <property type="entry name" value="FAS1 domain"/>
    <property type="match status" value="2"/>
</dbReference>
<dbReference type="Pfam" id="PF02469">
    <property type="entry name" value="Fasciclin"/>
    <property type="match status" value="2"/>
</dbReference>
<evidence type="ECO:0000256" key="1">
    <source>
        <dbReference type="SAM" id="SignalP"/>
    </source>
</evidence>
<evidence type="ECO:0000313" key="4">
    <source>
        <dbReference type="Proteomes" id="UP000029736"/>
    </source>
</evidence>
<dbReference type="PROSITE" id="PS50213">
    <property type="entry name" value="FAS1"/>
    <property type="match status" value="2"/>
</dbReference>
<evidence type="ECO:0000313" key="3">
    <source>
        <dbReference type="EMBL" id="KGE87929.1"/>
    </source>
</evidence>
<dbReference type="SUPFAM" id="SSF82153">
    <property type="entry name" value="FAS1 domain"/>
    <property type="match status" value="2"/>
</dbReference>
<name>A0A098S6F3_9BACT</name>
<reference evidence="3 4" key="1">
    <citation type="journal article" date="2014" name="Int. J. Syst. Evol. Microbiol.">
        <title>Phaeodactylibacter xiamenensis gen. nov., sp. nov., a member of the family Saprospiraceae isolated from the marine alga Phaeodactylum tricornutum.</title>
        <authorList>
            <person name="Chen Z.Jr."/>
            <person name="Lei X."/>
            <person name="Lai Q."/>
            <person name="Li Y."/>
            <person name="Zhang B."/>
            <person name="Zhang J."/>
            <person name="Zhang H."/>
            <person name="Yang L."/>
            <person name="Zheng W."/>
            <person name="Tian Y."/>
            <person name="Yu Z."/>
            <person name="Xu H.Jr."/>
            <person name="Zheng T."/>
        </authorList>
    </citation>
    <scope>NUCLEOTIDE SEQUENCE [LARGE SCALE GENOMIC DNA]</scope>
    <source>
        <strain evidence="3 4">KD52</strain>
    </source>
</reference>
<dbReference type="InterPro" id="IPR000782">
    <property type="entry name" value="FAS1_domain"/>
</dbReference>
<dbReference type="AlphaFoldDB" id="A0A098S6F3"/>
<dbReference type="GO" id="GO:0005615">
    <property type="term" value="C:extracellular space"/>
    <property type="evidence" value="ECO:0007669"/>
    <property type="project" value="TreeGrafter"/>
</dbReference>
<accession>A0A098S6F3</accession>
<dbReference type="FunFam" id="2.30.180.10:FF:000032">
    <property type="entry name" value="Fasciclin domain-containing protein, putative"/>
    <property type="match status" value="2"/>
</dbReference>
<dbReference type="PANTHER" id="PTHR10900">
    <property type="entry name" value="PERIOSTIN-RELATED"/>
    <property type="match status" value="1"/>
</dbReference>
<organism evidence="3 4">
    <name type="scientific">Phaeodactylibacter xiamenensis</name>
    <dbReference type="NCBI Taxonomy" id="1524460"/>
    <lineage>
        <taxon>Bacteria</taxon>
        <taxon>Pseudomonadati</taxon>
        <taxon>Bacteroidota</taxon>
        <taxon>Saprospiria</taxon>
        <taxon>Saprospirales</taxon>
        <taxon>Haliscomenobacteraceae</taxon>
        <taxon>Phaeodactylibacter</taxon>
    </lineage>
</organism>
<feature type="chain" id="PRO_5001939979" description="FAS1 domain-containing protein" evidence="1">
    <location>
        <begin position="23"/>
        <end position="333"/>
    </location>
</feature>
<dbReference type="EMBL" id="JPOS01000029">
    <property type="protein sequence ID" value="KGE87929.1"/>
    <property type="molecule type" value="Genomic_DNA"/>
</dbReference>
<dbReference type="Proteomes" id="UP000029736">
    <property type="component" value="Unassembled WGS sequence"/>
</dbReference>
<dbReference type="OrthoDB" id="9800666at2"/>
<keyword evidence="1" id="KW-0732">Signal</keyword>
<gene>
    <name evidence="3" type="ORF">IX84_12455</name>
</gene>
<dbReference type="InterPro" id="IPR050904">
    <property type="entry name" value="Adhesion/Biosynth-related"/>
</dbReference>
<keyword evidence="4" id="KW-1185">Reference proteome</keyword>
<dbReference type="PROSITE" id="PS51257">
    <property type="entry name" value="PROKAR_LIPOPROTEIN"/>
    <property type="match status" value="1"/>
</dbReference>
<dbReference type="RefSeq" id="WP_044220578.1">
    <property type="nucleotide sequence ID" value="NZ_JBKAGJ010000012.1"/>
</dbReference>
<sequence length="333" mass="34014">MKTHFSLNALFLTSVLAVFTFACGEPAPTENIVEVASGNENVSTLVEALGAAELASALEGEGPFTVFAPTNAAFEALPEDVLEALLKPENKDALTAILRYHVAASKLTATEIKEALSMATEGYTVETLNGAALIATLEGDAVKLADVQGNTANVTGADLMASNGVIHTIDAVLLPGGVNPAALLGPADIVGVAMDNEQFATLVAAVKAAGLVETLQGEGPFTVFAPVDDAFAALPEGTVESLLEAENKDQLSGILTYHVVADKVDAATLTNAIQNAEEGTYTITTVNGAELTASIQDGKVVLTDAQGNTATVIATDVNASNGIIHAIDAVVMP</sequence>
<evidence type="ECO:0000259" key="2">
    <source>
        <dbReference type="PROSITE" id="PS50213"/>
    </source>
</evidence>
<protein>
    <recommendedName>
        <fullName evidence="2">FAS1 domain-containing protein</fullName>
    </recommendedName>
</protein>
<proteinExistence type="predicted"/>